<dbReference type="Pfam" id="PF18313">
    <property type="entry name" value="TLP1_add_C"/>
    <property type="match status" value="1"/>
</dbReference>
<evidence type="ECO:0000259" key="5">
    <source>
        <dbReference type="Pfam" id="PF18313"/>
    </source>
</evidence>
<dbReference type="STRING" id="450851.PHZ_c1574"/>
<dbReference type="RefSeq" id="WP_012522128.1">
    <property type="nucleotide sequence ID" value="NC_011144.1"/>
</dbReference>
<evidence type="ECO:0000313" key="7">
    <source>
        <dbReference type="EMBL" id="ACG77985.1"/>
    </source>
</evidence>
<keyword evidence="8" id="KW-1185">Reference proteome</keyword>
<protein>
    <submittedName>
        <fullName evidence="7">Acetyl-CoA acetyltransferase</fullName>
    </submittedName>
</protein>
<dbReference type="AlphaFoldDB" id="B4RAH8"/>
<feature type="region of interest" description="Disordered" evidence="4">
    <location>
        <begin position="145"/>
        <end position="167"/>
    </location>
</feature>
<evidence type="ECO:0000256" key="4">
    <source>
        <dbReference type="SAM" id="MobiDB-lite"/>
    </source>
</evidence>
<name>B4RAH8_PHEZH</name>
<dbReference type="InterPro" id="IPR016039">
    <property type="entry name" value="Thiolase-like"/>
</dbReference>
<dbReference type="eggNOG" id="COG0183">
    <property type="taxonomic scope" value="Bacteria"/>
</dbReference>
<sequence>MGDRTPVLIGAGQFTYRGDPATSPSPTALLKIAAERAALDAGLGAAGLSAIDALAVVGFTIDAPGSKRGMIPHSNNPPANLAGKIGAAPRWSVYSEMGGNTPQYLINTLAERIARGETDLALAVGCEFLGSAMKRATRGLSFDDWKADEPEDLPPPQRIGDPRPGNTAYEARHGIDRPINIYPLFENALRARDGRSIPDHQRRMGKLFAGFSKVAAGNPEAWFPIERSAEELVTVTEKNRMIGFPYPKLLNAIMEVDQSAAVLIASEAKARELGVPESNFVYLHGCADAADLWHPLDRQDFHSSPAMRRTGQKAFEMAGIGLSDIDLIDLYSCFPVAVEIGAEELGLSLDDPRGLTVTGGLPYAGGPGNNYVMHSVAAMLGKLRERPGAYGLITGNGWYLTKQSTGIYSTKRPEAPFEREDPAILQREIDALPHPEIVERPSGRGTIETYTVVHRREGPFTAIVVGRDEAGRRFAANTPQDPQLLAAMEVSEQVGRSGTVGPAPDGQTNLFTPD</sequence>
<proteinExistence type="inferred from homology"/>
<dbReference type="InterPro" id="IPR040771">
    <property type="entry name" value="TLP1_add_C"/>
</dbReference>
<dbReference type="NCBIfam" id="NF006104">
    <property type="entry name" value="PRK08257.1-3"/>
    <property type="match status" value="1"/>
</dbReference>
<comment type="similarity">
    <text evidence="1">Belongs to the thiolase-like superfamily. Thiolase family.</text>
</comment>
<dbReference type="OrthoDB" id="4470569at2"/>
<dbReference type="SUPFAM" id="SSF53901">
    <property type="entry name" value="Thiolase-like"/>
    <property type="match status" value="2"/>
</dbReference>
<accession>B4RAH8</accession>
<gene>
    <name evidence="7" type="ordered locus">PHZ_c1574</name>
</gene>
<reference evidence="7 8" key="1">
    <citation type="journal article" date="2008" name="BMC Genomics">
        <title>Complete genome of Phenylobacterium zucineum - a novel facultative intracellular bacterium isolated from human erythroleukemia cell line K562.</title>
        <authorList>
            <person name="Luo Y."/>
            <person name="Xu X."/>
            <person name="Ding Z."/>
            <person name="Liu Z."/>
            <person name="Zhang B."/>
            <person name="Yan Z."/>
            <person name="Sun J."/>
            <person name="Hu S."/>
            <person name="Hu X."/>
        </authorList>
    </citation>
    <scope>NUCLEOTIDE SEQUENCE [LARGE SCALE GENOMIC DNA]</scope>
    <source>
        <strain evidence="7 8">HLK1</strain>
    </source>
</reference>
<evidence type="ECO:0000256" key="2">
    <source>
        <dbReference type="ARBA" id="ARBA00022679"/>
    </source>
</evidence>
<organism evidence="7 8">
    <name type="scientific">Phenylobacterium zucineum (strain HLK1)</name>
    <dbReference type="NCBI Taxonomy" id="450851"/>
    <lineage>
        <taxon>Bacteria</taxon>
        <taxon>Pseudomonadati</taxon>
        <taxon>Pseudomonadota</taxon>
        <taxon>Alphaproteobacteria</taxon>
        <taxon>Caulobacterales</taxon>
        <taxon>Caulobacteraceae</taxon>
        <taxon>Phenylobacterium</taxon>
    </lineage>
</organism>
<evidence type="ECO:0000259" key="6">
    <source>
        <dbReference type="Pfam" id="PF22691"/>
    </source>
</evidence>
<dbReference type="InterPro" id="IPR055140">
    <property type="entry name" value="Thiolase_C_2"/>
</dbReference>
<keyword evidence="2 7" id="KW-0808">Transferase</keyword>
<feature type="domain" description="Thiolase-like protein type 1 additional C-terminal" evidence="5">
    <location>
        <begin position="425"/>
        <end position="501"/>
    </location>
</feature>
<dbReference type="Pfam" id="PF22691">
    <property type="entry name" value="Thiolase_C_1"/>
    <property type="match status" value="1"/>
</dbReference>
<evidence type="ECO:0000256" key="1">
    <source>
        <dbReference type="ARBA" id="ARBA00010982"/>
    </source>
</evidence>
<evidence type="ECO:0000313" key="8">
    <source>
        <dbReference type="Proteomes" id="UP000001868"/>
    </source>
</evidence>
<dbReference type="HOGENOM" id="CLU_026848_1_0_5"/>
<dbReference type="Gene3D" id="2.40.50.840">
    <property type="match status" value="1"/>
</dbReference>
<keyword evidence="3" id="KW-0012">Acyltransferase</keyword>
<evidence type="ECO:0000256" key="3">
    <source>
        <dbReference type="ARBA" id="ARBA00023315"/>
    </source>
</evidence>
<dbReference type="KEGG" id="pzu:PHZ_c1574"/>
<dbReference type="PANTHER" id="PTHR18919">
    <property type="entry name" value="ACETYL-COA C-ACYLTRANSFERASE"/>
    <property type="match status" value="1"/>
</dbReference>
<dbReference type="EMBL" id="CP000747">
    <property type="protein sequence ID" value="ACG77985.1"/>
    <property type="molecule type" value="Genomic_DNA"/>
</dbReference>
<dbReference type="PANTHER" id="PTHR18919:SF139">
    <property type="entry name" value="THIOLASE-LIKE PROTEIN TYPE 1 ADDITIONAL C-TERMINAL DOMAIN-CONTAINING PROTEIN"/>
    <property type="match status" value="1"/>
</dbReference>
<feature type="domain" description="Thiolase C-terminal" evidence="6">
    <location>
        <begin position="295"/>
        <end position="348"/>
    </location>
</feature>
<dbReference type="GO" id="GO:0016746">
    <property type="term" value="F:acyltransferase activity"/>
    <property type="evidence" value="ECO:0007669"/>
    <property type="project" value="UniProtKB-KW"/>
</dbReference>
<feature type="region of interest" description="Disordered" evidence="4">
    <location>
        <begin position="492"/>
        <end position="514"/>
    </location>
</feature>
<dbReference type="Gene3D" id="3.40.47.10">
    <property type="match status" value="1"/>
</dbReference>
<dbReference type="Proteomes" id="UP000001868">
    <property type="component" value="Chromosome"/>
</dbReference>